<comment type="caution">
    <text evidence="2">The sequence shown here is derived from an EMBL/GenBank/DDBJ whole genome shotgun (WGS) entry which is preliminary data.</text>
</comment>
<evidence type="ECO:0000313" key="3">
    <source>
        <dbReference type="Proteomes" id="UP001642540"/>
    </source>
</evidence>
<keyword evidence="1" id="KW-0812">Transmembrane</keyword>
<keyword evidence="1" id="KW-0472">Membrane</keyword>
<keyword evidence="1" id="KW-1133">Transmembrane helix</keyword>
<protein>
    <submittedName>
        <fullName evidence="2">Uncharacterized protein</fullName>
    </submittedName>
</protein>
<keyword evidence="3" id="KW-1185">Reference proteome</keyword>
<dbReference type="Proteomes" id="UP001642540">
    <property type="component" value="Unassembled WGS sequence"/>
</dbReference>
<feature type="transmembrane region" description="Helical" evidence="1">
    <location>
        <begin position="12"/>
        <end position="29"/>
    </location>
</feature>
<reference evidence="2 3" key="1">
    <citation type="submission" date="2024-08" db="EMBL/GenBank/DDBJ databases">
        <authorList>
            <person name="Cucini C."/>
            <person name="Frati F."/>
        </authorList>
    </citation>
    <scope>NUCLEOTIDE SEQUENCE [LARGE SCALE GENOMIC DNA]</scope>
</reference>
<proteinExistence type="predicted"/>
<organism evidence="2 3">
    <name type="scientific">Orchesella dallaii</name>
    <dbReference type="NCBI Taxonomy" id="48710"/>
    <lineage>
        <taxon>Eukaryota</taxon>
        <taxon>Metazoa</taxon>
        <taxon>Ecdysozoa</taxon>
        <taxon>Arthropoda</taxon>
        <taxon>Hexapoda</taxon>
        <taxon>Collembola</taxon>
        <taxon>Entomobryomorpha</taxon>
        <taxon>Entomobryoidea</taxon>
        <taxon>Orchesellidae</taxon>
        <taxon>Orchesellinae</taxon>
        <taxon>Orchesella</taxon>
    </lineage>
</organism>
<name>A0ABP1RCZ8_9HEXA</name>
<sequence>MFISTDSYLLPVAVPVIAVAIIAVVILAIKRSRTSTIRHEEMYSQFIPPIIGSNVPKEQTYIVPRNWKPPSSSVYAPLSVPIHQQRTNIFSLPNIRNTELAAKGVSLIHALPPSKESSAGISPEFV</sequence>
<evidence type="ECO:0000256" key="1">
    <source>
        <dbReference type="SAM" id="Phobius"/>
    </source>
</evidence>
<gene>
    <name evidence="2" type="ORF">ODALV1_LOCUS21484</name>
</gene>
<dbReference type="EMBL" id="CAXLJM020000072">
    <property type="protein sequence ID" value="CAL8126626.1"/>
    <property type="molecule type" value="Genomic_DNA"/>
</dbReference>
<evidence type="ECO:0000313" key="2">
    <source>
        <dbReference type="EMBL" id="CAL8126626.1"/>
    </source>
</evidence>
<accession>A0ABP1RCZ8</accession>